<reference evidence="4" key="1">
    <citation type="submission" date="2008-12" db="EMBL/GenBank/DDBJ databases">
        <title>Annotation of Streptomyces ghanaensis ATCC 14672.</title>
        <authorList>
            <consortium name="The Broad Institute Genome Sequencing Platform"/>
            <consortium name="Broad Institute Microbial Sequencing Center"/>
            <person name="Fischbach M."/>
            <person name="Ward D."/>
            <person name="Young S."/>
            <person name="Kodira C.D."/>
            <person name="Zeng Q."/>
            <person name="Koehrsen M."/>
            <person name="Godfrey P."/>
            <person name="Alvarado L."/>
            <person name="Berlin A.M."/>
            <person name="Borenstein D."/>
            <person name="Chen Z."/>
            <person name="Engels R."/>
            <person name="Freedman E."/>
            <person name="Gellesch M."/>
            <person name="Goldberg J."/>
            <person name="Griggs A."/>
            <person name="Gujja S."/>
            <person name="Heiman D.I."/>
            <person name="Hepburn T.A."/>
            <person name="Howarth C."/>
            <person name="Jen D."/>
            <person name="Larson L."/>
            <person name="Lewis B."/>
            <person name="Mehta T."/>
            <person name="Park D."/>
            <person name="Pearson M."/>
            <person name="Roberts A."/>
            <person name="Saif S."/>
            <person name="Shea T.D."/>
            <person name="Shenoy N."/>
            <person name="Sisk P."/>
            <person name="Stolte C."/>
            <person name="Sykes S.N."/>
            <person name="Walk T."/>
            <person name="White J."/>
            <person name="Yandava C."/>
            <person name="Straight P."/>
            <person name="Clardy J."/>
            <person name="Hung D."/>
            <person name="Kolter R."/>
            <person name="Mekalanos J."/>
            <person name="Walker S."/>
            <person name="Walsh C.T."/>
            <person name="Wieland B.L.C."/>
            <person name="Ilzarbe M."/>
            <person name="Galagan J."/>
            <person name="Nusbaum C."/>
            <person name="Birren B."/>
        </authorList>
    </citation>
    <scope>NUCLEOTIDE SEQUENCE [LARGE SCALE GENOMIC DNA]</scope>
    <source>
        <strain evidence="4">ATCC 14672 / DSM 40746 / JCM 4963 / KCTC 9882 / NRRL B-12104 / FH 1290</strain>
    </source>
</reference>
<dbReference type="PROSITE" id="PS50893">
    <property type="entry name" value="ABC_TRANSPORTER_2"/>
    <property type="match status" value="1"/>
</dbReference>
<dbReference type="GO" id="GO:0005524">
    <property type="term" value="F:ATP binding"/>
    <property type="evidence" value="ECO:0007669"/>
    <property type="project" value="UniProtKB-KW"/>
</dbReference>
<dbReference type="GO" id="GO:0015421">
    <property type="term" value="F:ABC-type oligopeptide transporter activity"/>
    <property type="evidence" value="ECO:0007669"/>
    <property type="project" value="TreeGrafter"/>
</dbReference>
<name>D6A1L5_STRV1</name>
<feature type="compositionally biased region" description="Basic and acidic residues" evidence="1">
    <location>
        <begin position="619"/>
        <end position="629"/>
    </location>
</feature>
<sequence length="641" mass="69751">GDHSVDTAAQCHERPGRAPPLRTVDAPAHRRLRAPAPPPHGPVRAARHGDRAAGRRHARPRRARRGHDRVGRRRGHGRPPGPAHRADRGGRGGPRHPRPPAVGVARGGPHPRPADGGVRPRAAHAGRVLHAHPYGSARLPSQQRRHRCPAGLQQHPVHRGRQSGHPAADPRRHAHAVLADHPAHSGPAAGVRDSGPAHGPPHGPDAARGRHPERGHGHPDDRALLRARRHPGQALRPPGAGVGGVRGARPPGPRHRRTDRHGPDGVHHRPHPGLRPRPGPGLRARRLVRPARRPGTGCDRVTGTAADPPVRAADLAGRGAGGGDERPGQFRAGLRGAGPEAPHRGEARCARGPRGPGVRRVRRRPLRLPVRRQGLPGLPGGGRLPRHPRWRRGPARRLLPRRTRADRRPGRFLRRRQVDRRAPAAAPVRRRRGRRAGGRRRRPGPDRRIAARHRRDGHPGRPPLPRHRPRQPAAGPPGRGGVRPVGRPAPGPPRRTRAVPARRPGHRGRRTRLPPLRRRRQRMTIARLLLARQRVVVLDEATAHLDNTSEAAVQEALTEALEGRTALVIAHRLSTVRAADLILVVEAGRIVERGTHEELLAAGGRYAELHRTQFAPRPTGHDREHERDQAPGGDRGAPAAV</sequence>
<gene>
    <name evidence="3" type="ORF">SSFG_00831</name>
</gene>
<dbReference type="AlphaFoldDB" id="D6A1L5"/>
<dbReference type="PANTHER" id="PTHR43394:SF1">
    <property type="entry name" value="ATP-BINDING CASSETTE SUB-FAMILY B MEMBER 10, MITOCHONDRIAL"/>
    <property type="match status" value="1"/>
</dbReference>
<dbReference type="GO" id="GO:0090374">
    <property type="term" value="P:oligopeptide export from mitochondrion"/>
    <property type="evidence" value="ECO:0007669"/>
    <property type="project" value="TreeGrafter"/>
</dbReference>
<feature type="domain" description="ABC transporter" evidence="2">
    <location>
        <begin position="310"/>
        <end position="612"/>
    </location>
</feature>
<feature type="region of interest" description="Disordered" evidence="1">
    <location>
        <begin position="337"/>
        <end position="511"/>
    </location>
</feature>
<proteinExistence type="predicted"/>
<keyword evidence="3" id="KW-0547">Nucleotide-binding</keyword>
<evidence type="ECO:0000256" key="1">
    <source>
        <dbReference type="SAM" id="MobiDB-lite"/>
    </source>
</evidence>
<accession>D6A1L5</accession>
<feature type="compositionally biased region" description="Basic residues" evidence="1">
    <location>
        <begin position="54"/>
        <end position="77"/>
    </location>
</feature>
<dbReference type="InterPro" id="IPR027417">
    <property type="entry name" value="P-loop_NTPase"/>
</dbReference>
<feature type="compositionally biased region" description="Basic and acidic residues" evidence="1">
    <location>
        <begin position="205"/>
        <end position="224"/>
    </location>
</feature>
<feature type="compositionally biased region" description="Basic residues" evidence="1">
    <location>
        <begin position="357"/>
        <end position="370"/>
    </location>
</feature>
<evidence type="ECO:0000313" key="3">
    <source>
        <dbReference type="EMBL" id="EFE65577.2"/>
    </source>
</evidence>
<feature type="region of interest" description="Disordered" evidence="1">
    <location>
        <begin position="1"/>
        <end position="284"/>
    </location>
</feature>
<protein>
    <submittedName>
        <fullName evidence="3">ABC transporter ATP-binding protein</fullName>
    </submittedName>
</protein>
<feature type="region of interest" description="Disordered" evidence="1">
    <location>
        <begin position="613"/>
        <end position="641"/>
    </location>
</feature>
<dbReference type="InterPro" id="IPR039421">
    <property type="entry name" value="Type_1_exporter"/>
</dbReference>
<feature type="compositionally biased region" description="Basic residues" evidence="1">
    <location>
        <begin position="384"/>
        <end position="418"/>
    </location>
</feature>
<dbReference type="SUPFAM" id="SSF52540">
    <property type="entry name" value="P-loop containing nucleoside triphosphate hydrolases"/>
    <property type="match status" value="1"/>
</dbReference>
<feature type="compositionally biased region" description="Basic and acidic residues" evidence="1">
    <location>
        <begin position="1"/>
        <end position="16"/>
    </location>
</feature>
<dbReference type="Proteomes" id="UP000003824">
    <property type="component" value="Unassembled WGS sequence"/>
</dbReference>
<dbReference type="EMBL" id="DS999641">
    <property type="protein sequence ID" value="EFE65577.2"/>
    <property type="molecule type" value="Genomic_DNA"/>
</dbReference>
<dbReference type="PANTHER" id="PTHR43394">
    <property type="entry name" value="ATP-DEPENDENT PERMEASE MDL1, MITOCHONDRIAL"/>
    <property type="match status" value="1"/>
</dbReference>
<dbReference type="InterPro" id="IPR003439">
    <property type="entry name" value="ABC_transporter-like_ATP-bd"/>
</dbReference>
<dbReference type="GO" id="GO:0016887">
    <property type="term" value="F:ATP hydrolysis activity"/>
    <property type="evidence" value="ECO:0007669"/>
    <property type="project" value="InterPro"/>
</dbReference>
<dbReference type="Gene3D" id="3.40.50.300">
    <property type="entry name" value="P-loop containing nucleotide triphosphate hydrolases"/>
    <property type="match status" value="1"/>
</dbReference>
<feature type="non-terminal residue" evidence="3">
    <location>
        <position position="1"/>
    </location>
</feature>
<organism evidence="3 4">
    <name type="scientific">Streptomyces viridosporus (strain ATCC 14672 / DSM 40746 / JCM 4963 / KCTC 9882 / NRRL B-12104 / FH 1290)</name>
    <name type="common">Streptomyces ghanaensis</name>
    <dbReference type="NCBI Taxonomy" id="566461"/>
    <lineage>
        <taxon>Bacteria</taxon>
        <taxon>Bacillati</taxon>
        <taxon>Actinomycetota</taxon>
        <taxon>Actinomycetes</taxon>
        <taxon>Kitasatosporales</taxon>
        <taxon>Streptomycetaceae</taxon>
        <taxon>Streptomyces</taxon>
    </lineage>
</organism>
<evidence type="ECO:0000313" key="4">
    <source>
        <dbReference type="Proteomes" id="UP000003824"/>
    </source>
</evidence>
<feature type="compositionally biased region" description="Basic residues" evidence="1">
    <location>
        <begin position="428"/>
        <end position="442"/>
    </location>
</feature>
<keyword evidence="3" id="KW-0067">ATP-binding</keyword>
<feature type="compositionally biased region" description="Basic residues" evidence="1">
    <location>
        <begin position="121"/>
        <end position="130"/>
    </location>
</feature>
<evidence type="ECO:0000259" key="2">
    <source>
        <dbReference type="PROSITE" id="PS50893"/>
    </source>
</evidence>
<dbReference type="eggNOG" id="COG1132">
    <property type="taxonomic scope" value="Bacteria"/>
</dbReference>